<accession>A0A6G1JHR0</accession>
<dbReference type="EMBL" id="MU005571">
    <property type="protein sequence ID" value="KAF2690006.1"/>
    <property type="molecule type" value="Genomic_DNA"/>
</dbReference>
<protein>
    <submittedName>
        <fullName evidence="2">Uncharacterized protein</fullName>
    </submittedName>
</protein>
<evidence type="ECO:0000313" key="2">
    <source>
        <dbReference type="EMBL" id="KAF2690006.1"/>
    </source>
</evidence>
<proteinExistence type="predicted"/>
<name>A0A6G1JHR0_9PLEO</name>
<keyword evidence="3" id="KW-1185">Reference proteome</keyword>
<evidence type="ECO:0000256" key="1">
    <source>
        <dbReference type="SAM" id="MobiDB-lite"/>
    </source>
</evidence>
<feature type="region of interest" description="Disordered" evidence="1">
    <location>
        <begin position="1"/>
        <end position="69"/>
    </location>
</feature>
<dbReference type="OrthoDB" id="3830006at2759"/>
<reference evidence="2" key="1">
    <citation type="journal article" date="2020" name="Stud. Mycol.">
        <title>101 Dothideomycetes genomes: a test case for predicting lifestyles and emergence of pathogens.</title>
        <authorList>
            <person name="Haridas S."/>
            <person name="Albert R."/>
            <person name="Binder M."/>
            <person name="Bloem J."/>
            <person name="Labutti K."/>
            <person name="Salamov A."/>
            <person name="Andreopoulos B."/>
            <person name="Baker S."/>
            <person name="Barry K."/>
            <person name="Bills G."/>
            <person name="Bluhm B."/>
            <person name="Cannon C."/>
            <person name="Castanera R."/>
            <person name="Culley D."/>
            <person name="Daum C."/>
            <person name="Ezra D."/>
            <person name="Gonzalez J."/>
            <person name="Henrissat B."/>
            <person name="Kuo A."/>
            <person name="Liang C."/>
            <person name="Lipzen A."/>
            <person name="Lutzoni F."/>
            <person name="Magnuson J."/>
            <person name="Mondo S."/>
            <person name="Nolan M."/>
            <person name="Ohm R."/>
            <person name="Pangilinan J."/>
            <person name="Park H.-J."/>
            <person name="Ramirez L."/>
            <person name="Alfaro M."/>
            <person name="Sun H."/>
            <person name="Tritt A."/>
            <person name="Yoshinaga Y."/>
            <person name="Zwiers L.-H."/>
            <person name="Turgeon B."/>
            <person name="Goodwin S."/>
            <person name="Spatafora J."/>
            <person name="Crous P."/>
            <person name="Grigoriev I."/>
        </authorList>
    </citation>
    <scope>NUCLEOTIDE SEQUENCE</scope>
    <source>
        <strain evidence="2">CBS 122367</strain>
    </source>
</reference>
<organism evidence="2 3">
    <name type="scientific">Lentithecium fluviatile CBS 122367</name>
    <dbReference type="NCBI Taxonomy" id="1168545"/>
    <lineage>
        <taxon>Eukaryota</taxon>
        <taxon>Fungi</taxon>
        <taxon>Dikarya</taxon>
        <taxon>Ascomycota</taxon>
        <taxon>Pezizomycotina</taxon>
        <taxon>Dothideomycetes</taxon>
        <taxon>Pleosporomycetidae</taxon>
        <taxon>Pleosporales</taxon>
        <taxon>Massarineae</taxon>
        <taxon>Lentitheciaceae</taxon>
        <taxon>Lentithecium</taxon>
    </lineage>
</organism>
<gene>
    <name evidence="2" type="ORF">K458DRAFT_289356</name>
</gene>
<evidence type="ECO:0000313" key="3">
    <source>
        <dbReference type="Proteomes" id="UP000799291"/>
    </source>
</evidence>
<dbReference type="AlphaFoldDB" id="A0A6G1JHR0"/>
<dbReference type="Proteomes" id="UP000799291">
    <property type="component" value="Unassembled WGS sequence"/>
</dbReference>
<sequence>MSLIIMSSEVPSRGLSPSIFKWRRNSSKSPRRDESSPNPGGLLVPKLTSRSSESGDSRSTKSTSSRGRRMIKEIANRLRSSPSISPEAGPLQEKDFKQVEGWTNGFDKYNQLVTNQISKDQSYPPEDFAKICKMLTKKCGGHFVHGLPESVLDFALLWCPAEKMHRKPIGCTEPSWSWIGWEGAVNFPFDPTNCPDVRRAAGDYFRSEIGSFRVGPESAPYTMRRAMKEKDKLRIRYYNDCKPLQGVTPSLDESNTLRFNAYTISAESFSVEQLDFEGKVIPCSELLDDKNQQCGVLMDYSELITIPVLQQCNFEFVLLSRNRYCEPTAEIKRPASTTAHPSGTPIWDGERFVWDRRVNDFDEKYEEGEWCMLNVMLIQHMPEGFAERVAIARIHEKAWKACNPIKKNIVLK</sequence>